<feature type="domain" description="Rad50/SbcC-type AAA" evidence="6">
    <location>
        <begin position="5"/>
        <end position="214"/>
    </location>
</feature>
<dbReference type="Proteomes" id="UP000245845">
    <property type="component" value="Unassembled WGS sequence"/>
</dbReference>
<comment type="caution">
    <text evidence="7">The sequence shown here is derived from an EMBL/GenBank/DDBJ whole genome shotgun (WGS) entry which is preliminary data.</text>
</comment>
<dbReference type="Pfam" id="PF13476">
    <property type="entry name" value="AAA_23"/>
    <property type="match status" value="1"/>
</dbReference>
<dbReference type="InterPro" id="IPR038729">
    <property type="entry name" value="Rad50/SbcC_AAA"/>
</dbReference>
<evidence type="ECO:0000259" key="6">
    <source>
        <dbReference type="Pfam" id="PF13476"/>
    </source>
</evidence>
<evidence type="ECO:0000313" key="8">
    <source>
        <dbReference type="Proteomes" id="UP000245845"/>
    </source>
</evidence>
<feature type="region of interest" description="Disordered" evidence="5">
    <location>
        <begin position="458"/>
        <end position="487"/>
    </location>
</feature>
<keyword evidence="4" id="KW-0175">Coiled coil</keyword>
<sequence length="884" mass="101704">MRPVKLIMSAFGSYAGVEEIDFTKMQHGLFLITGDTGAGKTTIFDAITYALYDRTSGGSRDGNMMRSQYANDGTDTFVEYVFSYRDKEYTVRRNPEYMRMGKRKKADGTPRLVKETAKVSLILPDGSEYQGKKKEIDHKIEEIIGLDVDQFTQIAMIAQGDFLKLLHAESRERKRIFSRIFQTRIYWQVQEELKEQAKQLYIRLQDNIKDCIREMERVETVPESGEASVWADYLTMKLPPADGVMDTLKEICCQGKTKEAEAEKLSYELQKQSEELNASIRSGEEVNRLFLLLGQAEEKQRSLDAEKEKMEEQRRQVEDGARAEKVSVRETQLERTKAEGKRLVQQIADTREWIEEQSKSAVSEESVLKAAGEELQKSEPLLQKQIIRLRDILPRYAQIWKLEKEYAGNLKKMEAVLEECRLASEDYEEKYRLFFAEQAGILAKKLTAGEPCPVCGSTEHPKKAGISGKAPEQKDVEKAKEKRDKIEKERSLIQEKFQQAKSRLESEKKLFEEEAIEIQGSTELSEEQVKEKLAGCETELSLIKSNYQKQEKKFRELMEELKRRGGLLESREKQLEELNMKQKEEEEYFYQELKNQKFDSYESYQQARAWMEGRDAKEALLKQYDAQTVEVRTRLEMLRQQTEGKEKTDLSSEKEKLDEVQAAQKVQRKNVLSLHSLNQKNRQAKTKLNQYFEARGTLTSQYEMVNHLNRTANGMLNGSVKLDFETYVQRKYFKQIIHAANRRLSKMTSNEFILQCREIKDLSSQGQAGLDLDVYHLVNDSVRDVKTLSGGESFMASLSMALGLADIVQNTAGAISLETMFVDEGFGSLDDSARERAIQILQELAGEKGLVGIISHVNELKEQIDWKLAVTKTEQGSHAEWVLQ</sequence>
<reference evidence="7 8" key="1">
    <citation type="submission" date="2018-05" db="EMBL/GenBank/DDBJ databases">
        <title>The Hungate 1000. A catalogue of reference genomes from the rumen microbiome.</title>
        <authorList>
            <person name="Kelly W."/>
        </authorList>
    </citation>
    <scope>NUCLEOTIDE SEQUENCE [LARGE SCALE GENOMIC DNA]</scope>
    <source>
        <strain evidence="7 8">NLAE-zl-C242</strain>
    </source>
</reference>
<evidence type="ECO:0000256" key="1">
    <source>
        <dbReference type="ARBA" id="ARBA00006930"/>
    </source>
</evidence>
<dbReference type="PANTHER" id="PTHR32114:SF2">
    <property type="entry name" value="ABC TRANSPORTER ABCH.3"/>
    <property type="match status" value="1"/>
</dbReference>
<feature type="region of interest" description="Disordered" evidence="5">
    <location>
        <begin position="301"/>
        <end position="323"/>
    </location>
</feature>
<dbReference type="RefSeq" id="WP_109732209.1">
    <property type="nucleotide sequence ID" value="NZ_BAAACK010000029.1"/>
</dbReference>
<dbReference type="PROSITE" id="PS00675">
    <property type="entry name" value="SIGMA54_INTERACT_1"/>
    <property type="match status" value="1"/>
</dbReference>
<dbReference type="InterPro" id="IPR025662">
    <property type="entry name" value="Sigma_54_int_dom_ATP-bd_1"/>
</dbReference>
<organism evidence="7 8">
    <name type="scientific">Faecalicatena orotica</name>
    <dbReference type="NCBI Taxonomy" id="1544"/>
    <lineage>
        <taxon>Bacteria</taxon>
        <taxon>Bacillati</taxon>
        <taxon>Bacillota</taxon>
        <taxon>Clostridia</taxon>
        <taxon>Lachnospirales</taxon>
        <taxon>Lachnospiraceae</taxon>
        <taxon>Faecalicatena</taxon>
    </lineage>
</organism>
<evidence type="ECO:0000256" key="5">
    <source>
        <dbReference type="SAM" id="MobiDB-lite"/>
    </source>
</evidence>
<name>A0A2Y9BFZ6_9FIRM</name>
<dbReference type="SUPFAM" id="SSF52540">
    <property type="entry name" value="P-loop containing nucleoside triphosphate hydrolases"/>
    <property type="match status" value="1"/>
</dbReference>
<dbReference type="InterPro" id="IPR027417">
    <property type="entry name" value="P-loop_NTPase"/>
</dbReference>
<keyword evidence="7" id="KW-0540">Nuclease</keyword>
<dbReference type="EMBL" id="QGDL01000010">
    <property type="protein sequence ID" value="PWJ27841.1"/>
    <property type="molecule type" value="Genomic_DNA"/>
</dbReference>
<proteinExistence type="inferred from homology"/>
<protein>
    <recommendedName>
        <fullName evidence="3">Nuclease SbcCD subunit C</fullName>
    </recommendedName>
</protein>
<evidence type="ECO:0000313" key="7">
    <source>
        <dbReference type="EMBL" id="PWJ27841.1"/>
    </source>
</evidence>
<evidence type="ECO:0000256" key="4">
    <source>
        <dbReference type="SAM" id="Coils"/>
    </source>
</evidence>
<comment type="similarity">
    <text evidence="1">Belongs to the SMC family. SbcC subfamily.</text>
</comment>
<dbReference type="GO" id="GO:0016887">
    <property type="term" value="F:ATP hydrolysis activity"/>
    <property type="evidence" value="ECO:0007669"/>
    <property type="project" value="InterPro"/>
</dbReference>
<keyword evidence="8" id="KW-1185">Reference proteome</keyword>
<evidence type="ECO:0000256" key="3">
    <source>
        <dbReference type="ARBA" id="ARBA00013368"/>
    </source>
</evidence>
<dbReference type="PANTHER" id="PTHR32114">
    <property type="entry name" value="ABC TRANSPORTER ABCH.3"/>
    <property type="match status" value="1"/>
</dbReference>
<feature type="coiled-coil region" evidence="4">
    <location>
        <begin position="194"/>
        <end position="221"/>
    </location>
</feature>
<dbReference type="GO" id="GO:0004527">
    <property type="term" value="F:exonuclease activity"/>
    <property type="evidence" value="ECO:0007669"/>
    <property type="project" value="UniProtKB-KW"/>
</dbReference>
<keyword evidence="7" id="KW-0269">Exonuclease</keyword>
<gene>
    <name evidence="7" type="ORF">A8806_11014</name>
</gene>
<evidence type="ECO:0000256" key="2">
    <source>
        <dbReference type="ARBA" id="ARBA00011322"/>
    </source>
</evidence>
<dbReference type="GO" id="GO:0006302">
    <property type="term" value="P:double-strand break repair"/>
    <property type="evidence" value="ECO:0007669"/>
    <property type="project" value="InterPro"/>
</dbReference>
<feature type="coiled-coil region" evidence="4">
    <location>
        <begin position="540"/>
        <end position="588"/>
    </location>
</feature>
<dbReference type="Pfam" id="PF13558">
    <property type="entry name" value="SbcC_Walker_B"/>
    <property type="match status" value="1"/>
</dbReference>
<dbReference type="AlphaFoldDB" id="A0A2Y9BFZ6"/>
<dbReference type="OrthoDB" id="9795626at2"/>
<feature type="compositionally biased region" description="Basic and acidic residues" evidence="5">
    <location>
        <begin position="471"/>
        <end position="487"/>
    </location>
</feature>
<comment type="subunit">
    <text evidence="2">Heterodimer of SbcC and SbcD.</text>
</comment>
<dbReference type="Gene3D" id="3.40.50.300">
    <property type="entry name" value="P-loop containing nucleotide triphosphate hydrolases"/>
    <property type="match status" value="2"/>
</dbReference>
<keyword evidence="7" id="KW-0378">Hydrolase</keyword>
<accession>A0A2Y9BFZ6</accession>